<dbReference type="PANTHER" id="PTHR47266">
    <property type="entry name" value="ENDONUCLEASE-RELATED"/>
    <property type="match status" value="1"/>
</dbReference>
<dbReference type="InterPro" id="IPR027417">
    <property type="entry name" value="P-loop_NTPase"/>
</dbReference>
<dbReference type="InterPro" id="IPR052160">
    <property type="entry name" value="Gypsy_RT_Integrase-like"/>
</dbReference>
<dbReference type="EMBL" id="BEXD01001527">
    <property type="protein sequence ID" value="GBB94528.1"/>
    <property type="molecule type" value="Genomic_DNA"/>
</dbReference>
<feature type="region of interest" description="Disordered" evidence="1">
    <location>
        <begin position="440"/>
        <end position="493"/>
    </location>
</feature>
<dbReference type="Pfam" id="PF17921">
    <property type="entry name" value="Integrase_H2C2"/>
    <property type="match status" value="1"/>
</dbReference>
<name>A0A2Z6RR56_9GLOM</name>
<organism evidence="3 4">
    <name type="scientific">Rhizophagus clarus</name>
    <dbReference type="NCBI Taxonomy" id="94130"/>
    <lineage>
        <taxon>Eukaryota</taxon>
        <taxon>Fungi</taxon>
        <taxon>Fungi incertae sedis</taxon>
        <taxon>Mucoromycota</taxon>
        <taxon>Glomeromycotina</taxon>
        <taxon>Glomeromycetes</taxon>
        <taxon>Glomerales</taxon>
        <taxon>Glomeraceae</taxon>
        <taxon>Rhizophagus</taxon>
    </lineage>
</organism>
<dbReference type="Gene3D" id="3.40.50.300">
    <property type="entry name" value="P-loop containing nucleotide triphosphate hydrolases"/>
    <property type="match status" value="1"/>
</dbReference>
<dbReference type="AlphaFoldDB" id="A0A2Z6RR56"/>
<protein>
    <recommendedName>
        <fullName evidence="2">Integrase zinc-binding domain-containing protein</fullName>
    </recommendedName>
</protein>
<dbReference type="InterPro" id="IPR041588">
    <property type="entry name" value="Integrase_H2C2"/>
</dbReference>
<gene>
    <name evidence="3" type="ORF">RclHR1_23720002</name>
</gene>
<accession>A0A2Z6RR56</accession>
<evidence type="ECO:0000313" key="3">
    <source>
        <dbReference type="EMBL" id="GBB94528.1"/>
    </source>
</evidence>
<keyword evidence="4" id="KW-1185">Reference proteome</keyword>
<feature type="domain" description="Integrase zinc-binding" evidence="2">
    <location>
        <begin position="316"/>
        <end position="370"/>
    </location>
</feature>
<dbReference type="Gene3D" id="1.10.340.70">
    <property type="match status" value="1"/>
</dbReference>
<feature type="compositionally biased region" description="Polar residues" evidence="1">
    <location>
        <begin position="467"/>
        <end position="490"/>
    </location>
</feature>
<dbReference type="FunFam" id="1.10.340.70:FF:000001">
    <property type="entry name" value="Retrovirus-related Pol polyprotein from transposon gypsy-like Protein"/>
    <property type="match status" value="1"/>
</dbReference>
<dbReference type="Proteomes" id="UP000247702">
    <property type="component" value="Unassembled WGS sequence"/>
</dbReference>
<feature type="compositionally biased region" description="Polar residues" evidence="1">
    <location>
        <begin position="440"/>
        <end position="453"/>
    </location>
</feature>
<dbReference type="SUPFAM" id="SSF52540">
    <property type="entry name" value="P-loop containing nucleoside triphosphate hydrolases"/>
    <property type="match status" value="1"/>
</dbReference>
<comment type="caution">
    <text evidence="3">The sequence shown here is derived from an EMBL/GenBank/DDBJ whole genome shotgun (WGS) entry which is preliminary data.</text>
</comment>
<evidence type="ECO:0000259" key="2">
    <source>
        <dbReference type="Pfam" id="PF17921"/>
    </source>
</evidence>
<feature type="compositionally biased region" description="Basic residues" evidence="1">
    <location>
        <begin position="455"/>
        <end position="466"/>
    </location>
</feature>
<sequence length="515" mass="61055">MNQESHDNTTNEMINYMLLLGDCIEEREAYIRELGNKYLQEVKYNKELSQFLREREKLNTFIIQESDNRICEQADVLKALGQEIERLKNELELEKTINNFVNQYMYPKIEATSIEVENWINNIWHNEEVITKKCTQLIIIDGVDDVGKTTIVQNLIKKFEDQELKVINNTFKRRRNDNPKFAKPTMKYEWLFRKEVVQQINRRMTKSFNRGYITPYGNHKMEEEIFRYKNIIDNAIVIFLENKSCWENYYKRETKKGDGGHKLSYETLKKGEYLGMMNINEYNEVYKNINKYPKYQIINERLYRVKNKIPHLVVKEDEYKGVMYLLHDHELSAHFGIRATQEKVKKKYYWKGMDKDIEEYVKSCEKCQRRGKISSKYEMNSIEIKESFYQIGIDFQSRSLINNNFNATATIFDIATTFHIRFYNNPIFRYYIDDNKGYTKTDTSSSKIATDTTKSGKKSQKSRKNKLSASGKQKNNQSGLPKSSAVNNNKSKLRKKLHTKVIKKIVIPQVSVTPI</sequence>
<proteinExistence type="predicted"/>
<reference evidence="3 4" key="1">
    <citation type="submission" date="2017-11" db="EMBL/GenBank/DDBJ databases">
        <title>The genome of Rhizophagus clarus HR1 reveals common genetic basis of auxotrophy among arbuscular mycorrhizal fungi.</title>
        <authorList>
            <person name="Kobayashi Y."/>
        </authorList>
    </citation>
    <scope>NUCLEOTIDE SEQUENCE [LARGE SCALE GENOMIC DNA]</scope>
    <source>
        <strain evidence="3 4">HR1</strain>
    </source>
</reference>
<evidence type="ECO:0000313" key="4">
    <source>
        <dbReference type="Proteomes" id="UP000247702"/>
    </source>
</evidence>
<evidence type="ECO:0000256" key="1">
    <source>
        <dbReference type="SAM" id="MobiDB-lite"/>
    </source>
</evidence>